<proteinExistence type="predicted"/>
<dbReference type="AlphaFoldDB" id="A0A7X8SIB7"/>
<dbReference type="RefSeq" id="WP_168881505.1">
    <property type="nucleotide sequence ID" value="NZ_JABAIL010000002.1"/>
</dbReference>
<keyword evidence="1" id="KW-0472">Membrane</keyword>
<evidence type="ECO:0000313" key="3">
    <source>
        <dbReference type="Proteomes" id="UP000585050"/>
    </source>
</evidence>
<protein>
    <recommendedName>
        <fullName evidence="4">PAP2 superfamily protein</fullName>
    </recommendedName>
</protein>
<evidence type="ECO:0000256" key="1">
    <source>
        <dbReference type="SAM" id="Phobius"/>
    </source>
</evidence>
<dbReference type="Proteomes" id="UP000585050">
    <property type="component" value="Unassembled WGS sequence"/>
</dbReference>
<name>A0A7X8SIB7_9BACT</name>
<feature type="transmembrane region" description="Helical" evidence="1">
    <location>
        <begin position="109"/>
        <end position="129"/>
    </location>
</feature>
<dbReference type="EMBL" id="JABAIL010000002">
    <property type="protein sequence ID" value="NLR90789.1"/>
    <property type="molecule type" value="Genomic_DNA"/>
</dbReference>
<feature type="transmembrane region" description="Helical" evidence="1">
    <location>
        <begin position="189"/>
        <end position="211"/>
    </location>
</feature>
<keyword evidence="1" id="KW-1133">Transmembrane helix</keyword>
<gene>
    <name evidence="2" type="ORF">HGP29_06210</name>
</gene>
<comment type="caution">
    <text evidence="2">The sequence shown here is derived from an EMBL/GenBank/DDBJ whole genome shotgun (WGS) entry which is preliminary data.</text>
</comment>
<organism evidence="2 3">
    <name type="scientific">Flammeovirga agarivorans</name>
    <dbReference type="NCBI Taxonomy" id="2726742"/>
    <lineage>
        <taxon>Bacteria</taxon>
        <taxon>Pseudomonadati</taxon>
        <taxon>Bacteroidota</taxon>
        <taxon>Cytophagia</taxon>
        <taxon>Cytophagales</taxon>
        <taxon>Flammeovirgaceae</taxon>
        <taxon>Flammeovirga</taxon>
    </lineage>
</organism>
<evidence type="ECO:0008006" key="4">
    <source>
        <dbReference type="Google" id="ProtNLM"/>
    </source>
</evidence>
<keyword evidence="3" id="KW-1185">Reference proteome</keyword>
<feature type="transmembrane region" description="Helical" evidence="1">
    <location>
        <begin position="43"/>
        <end position="63"/>
    </location>
</feature>
<dbReference type="Gene3D" id="1.20.144.10">
    <property type="entry name" value="Phosphatidic acid phosphatase type 2/haloperoxidase"/>
    <property type="match status" value="1"/>
</dbReference>
<accession>A0A7X8SIB7</accession>
<dbReference type="CDD" id="cd01610">
    <property type="entry name" value="PAP2_like"/>
    <property type="match status" value="1"/>
</dbReference>
<reference evidence="2 3" key="1">
    <citation type="submission" date="2020-04" db="EMBL/GenBank/DDBJ databases">
        <title>Flammeovirga sp. SR4, a novel species isolated from seawater.</title>
        <authorList>
            <person name="Wang X."/>
        </authorList>
    </citation>
    <scope>NUCLEOTIDE SEQUENCE [LARGE SCALE GENOMIC DNA]</scope>
    <source>
        <strain evidence="2 3">SR4</strain>
    </source>
</reference>
<sequence length="212" mass="23534">MDTKKFFQIISVVLHPIFLPCIIAGLFLFGANEAPWLDAKARWSLFTLLSTISSIMPISCLLVMQRFGVIKDPQMHSRDERSFALSIMIVALALICFILLHKINVSDNMSVAYISITFTLFVTTIANFIERISLHSMGVSGFIGICLYFITEQINTPIILFDAFGLGIIALGLIITARLYLNAHTPYQVYLGAVIGFLSGYFGCIGSAYLLF</sequence>
<keyword evidence="1" id="KW-0812">Transmembrane</keyword>
<feature type="transmembrane region" description="Helical" evidence="1">
    <location>
        <begin position="157"/>
        <end position="177"/>
    </location>
</feature>
<evidence type="ECO:0000313" key="2">
    <source>
        <dbReference type="EMBL" id="NLR90789.1"/>
    </source>
</evidence>
<feature type="transmembrane region" description="Helical" evidence="1">
    <location>
        <begin position="12"/>
        <end position="31"/>
    </location>
</feature>
<feature type="transmembrane region" description="Helical" evidence="1">
    <location>
        <begin position="134"/>
        <end position="151"/>
    </location>
</feature>
<feature type="transmembrane region" description="Helical" evidence="1">
    <location>
        <begin position="83"/>
        <end position="103"/>
    </location>
</feature>